<dbReference type="AlphaFoldDB" id="A0AAD3XGR4"/>
<name>A0AAD3XGR4_NEPGR</name>
<dbReference type="Proteomes" id="UP001279734">
    <property type="component" value="Unassembled WGS sequence"/>
</dbReference>
<sequence>MGFVYLCIRYAVHHQQAADQKPHCPELQTAKLDSNRHIHLQTQRNIPRLSLQCCHQNASLIAPIPHAHFSSFLVVNPNLIVWVIGSDPHLELGVKAQIRIQLKITYPQLVDGVLWNLWVEHKVENHGRYANDDKKNEQKAECSA</sequence>
<keyword evidence="2" id="KW-1185">Reference proteome</keyword>
<accession>A0AAD3XGR4</accession>
<evidence type="ECO:0000313" key="1">
    <source>
        <dbReference type="EMBL" id="GMH03915.1"/>
    </source>
</evidence>
<comment type="caution">
    <text evidence="1">The sequence shown here is derived from an EMBL/GenBank/DDBJ whole genome shotgun (WGS) entry which is preliminary data.</text>
</comment>
<proteinExistence type="predicted"/>
<reference evidence="1" key="1">
    <citation type="submission" date="2023-05" db="EMBL/GenBank/DDBJ databases">
        <title>Nepenthes gracilis genome sequencing.</title>
        <authorList>
            <person name="Fukushima K."/>
        </authorList>
    </citation>
    <scope>NUCLEOTIDE SEQUENCE</scope>
    <source>
        <strain evidence="1">SING2019-196</strain>
    </source>
</reference>
<organism evidence="1 2">
    <name type="scientific">Nepenthes gracilis</name>
    <name type="common">Slender pitcher plant</name>
    <dbReference type="NCBI Taxonomy" id="150966"/>
    <lineage>
        <taxon>Eukaryota</taxon>
        <taxon>Viridiplantae</taxon>
        <taxon>Streptophyta</taxon>
        <taxon>Embryophyta</taxon>
        <taxon>Tracheophyta</taxon>
        <taxon>Spermatophyta</taxon>
        <taxon>Magnoliopsida</taxon>
        <taxon>eudicotyledons</taxon>
        <taxon>Gunneridae</taxon>
        <taxon>Pentapetalae</taxon>
        <taxon>Caryophyllales</taxon>
        <taxon>Nepenthaceae</taxon>
        <taxon>Nepenthes</taxon>
    </lineage>
</organism>
<gene>
    <name evidence="1" type="ORF">Nepgr_005754</name>
</gene>
<protein>
    <submittedName>
        <fullName evidence="1">Uncharacterized protein</fullName>
    </submittedName>
</protein>
<evidence type="ECO:0000313" key="2">
    <source>
        <dbReference type="Proteomes" id="UP001279734"/>
    </source>
</evidence>
<dbReference type="EMBL" id="BSYO01000004">
    <property type="protein sequence ID" value="GMH03915.1"/>
    <property type="molecule type" value="Genomic_DNA"/>
</dbReference>